<name>A0A541B0U5_9NOCA</name>
<comment type="caution">
    <text evidence="2">The sequence shown here is derived from an EMBL/GenBank/DDBJ whole genome shotgun (WGS) entry which is preliminary data.</text>
</comment>
<dbReference type="InterPro" id="IPR011009">
    <property type="entry name" value="Kinase-like_dom_sf"/>
</dbReference>
<dbReference type="Proteomes" id="UP000316256">
    <property type="component" value="Unassembled WGS sequence"/>
</dbReference>
<keyword evidence="3" id="KW-1185">Reference proteome</keyword>
<dbReference type="InterPro" id="IPR006748">
    <property type="entry name" value="NH2Glyco/OHUrea_AB-resist_kin"/>
</dbReference>
<dbReference type="OrthoDB" id="3638028at2"/>
<evidence type="ECO:0000313" key="3">
    <source>
        <dbReference type="Proteomes" id="UP000316256"/>
    </source>
</evidence>
<dbReference type="GO" id="GO:0016773">
    <property type="term" value="F:phosphotransferase activity, alcohol group as acceptor"/>
    <property type="evidence" value="ECO:0007669"/>
    <property type="project" value="InterPro"/>
</dbReference>
<dbReference type="EMBL" id="VIGH01000009">
    <property type="protein sequence ID" value="TQF65931.1"/>
    <property type="molecule type" value="Genomic_DNA"/>
</dbReference>
<dbReference type="AlphaFoldDB" id="A0A541B0U5"/>
<gene>
    <name evidence="2" type="ORF">FK531_18770</name>
</gene>
<protein>
    <submittedName>
        <fullName evidence="2">Aminoglycoside resistance protein</fullName>
    </submittedName>
</protein>
<evidence type="ECO:0000256" key="1">
    <source>
        <dbReference type="SAM" id="MobiDB-lite"/>
    </source>
</evidence>
<feature type="region of interest" description="Disordered" evidence="1">
    <location>
        <begin position="1"/>
        <end position="46"/>
    </location>
</feature>
<sequence length="357" mass="39813">MGDHRARPVQRVRRRRVPVDLRHRGSSGRSDPGVRPRTSKVVPPLPIPAVPESYRARVRSYAPDADEWLGLLPDLTSRYLDEWQLTVDGAEFRHGYVAVVLAVRLADRTPAALKMSYPAPESATERAALSRWDGRGAVRMLRSATEHQVLLLERLDADRSLADVRVAQAIHEWGELMRELSVPAPVGDHAFDTLTELARRWTHELPDRWRRLGKPCPSWLIEQAVSVCRLPPGPQVLVHTDLHYENVLAHGDGWRAIDPKPMLAVPEFAVAPMLWNRLAELDGHGAGGLRARCDALADSAGLSRDLSRRWSVAREVENYLDYLGDGAHGDAARSLWVARALCGREDYAVDPAELSAP</sequence>
<reference evidence="2 3" key="1">
    <citation type="submission" date="2019-06" db="EMBL/GenBank/DDBJ databases">
        <title>Rhodococcus spaelei sp. nov., isolated from a cave.</title>
        <authorList>
            <person name="Lee S.D."/>
        </authorList>
    </citation>
    <scope>NUCLEOTIDE SEQUENCE [LARGE SCALE GENOMIC DNA]</scope>
    <source>
        <strain evidence="2 3">C9-5</strain>
    </source>
</reference>
<dbReference type="Pfam" id="PF04655">
    <property type="entry name" value="APH_6_hur"/>
    <property type="match status" value="1"/>
</dbReference>
<dbReference type="GO" id="GO:0019748">
    <property type="term" value="P:secondary metabolic process"/>
    <property type="evidence" value="ECO:0007669"/>
    <property type="project" value="InterPro"/>
</dbReference>
<feature type="compositionally biased region" description="Basic residues" evidence="1">
    <location>
        <begin position="7"/>
        <end position="16"/>
    </location>
</feature>
<evidence type="ECO:0000313" key="2">
    <source>
        <dbReference type="EMBL" id="TQF65931.1"/>
    </source>
</evidence>
<proteinExistence type="predicted"/>
<dbReference type="SUPFAM" id="SSF56112">
    <property type="entry name" value="Protein kinase-like (PK-like)"/>
    <property type="match status" value="1"/>
</dbReference>
<accession>A0A541B0U5</accession>
<organism evidence="2 3">
    <name type="scientific">Rhodococcus spelaei</name>
    <dbReference type="NCBI Taxonomy" id="2546320"/>
    <lineage>
        <taxon>Bacteria</taxon>
        <taxon>Bacillati</taxon>
        <taxon>Actinomycetota</taxon>
        <taxon>Actinomycetes</taxon>
        <taxon>Mycobacteriales</taxon>
        <taxon>Nocardiaceae</taxon>
        <taxon>Rhodococcus</taxon>
    </lineage>
</organism>